<evidence type="ECO:0000313" key="7">
    <source>
        <dbReference type="EMBL" id="CEK83325.1"/>
    </source>
</evidence>
<dbReference type="EMBL" id="HACG01036460">
    <property type="protein sequence ID" value="CEK83325.1"/>
    <property type="molecule type" value="Transcribed_RNA"/>
</dbReference>
<organism evidence="7">
    <name type="scientific">Arion vulgaris</name>
    <dbReference type="NCBI Taxonomy" id="1028688"/>
    <lineage>
        <taxon>Eukaryota</taxon>
        <taxon>Metazoa</taxon>
        <taxon>Spiralia</taxon>
        <taxon>Lophotrochozoa</taxon>
        <taxon>Mollusca</taxon>
        <taxon>Gastropoda</taxon>
        <taxon>Heterobranchia</taxon>
        <taxon>Euthyneura</taxon>
        <taxon>Panpulmonata</taxon>
        <taxon>Eupulmonata</taxon>
        <taxon>Stylommatophora</taxon>
        <taxon>Helicina</taxon>
        <taxon>Arionoidea</taxon>
        <taxon>Arionidae</taxon>
        <taxon>Arion</taxon>
    </lineage>
</organism>
<evidence type="ECO:0000256" key="2">
    <source>
        <dbReference type="ARBA" id="ARBA00022692"/>
    </source>
</evidence>
<protein>
    <recommendedName>
        <fullName evidence="8">Type-1 angiotensin II receptor-associated protein</fullName>
    </recommendedName>
</protein>
<feature type="transmembrane region" description="Helical" evidence="6">
    <location>
        <begin position="103"/>
        <end position="125"/>
    </location>
</feature>
<feature type="transmembrane region" description="Helical" evidence="6">
    <location>
        <begin position="58"/>
        <end position="80"/>
    </location>
</feature>
<feature type="transmembrane region" description="Helical" evidence="6">
    <location>
        <begin position="12"/>
        <end position="29"/>
    </location>
</feature>
<comment type="subcellular location">
    <subcellularLocation>
        <location evidence="1">Membrane</location>
        <topology evidence="1">Multi-pass membrane protein</topology>
    </subcellularLocation>
</comment>
<keyword evidence="4 6" id="KW-0472">Membrane</keyword>
<proteinExistence type="predicted"/>
<dbReference type="Pfam" id="PF06396">
    <property type="entry name" value="AGTRAP"/>
    <property type="match status" value="1"/>
</dbReference>
<feature type="region of interest" description="Disordered" evidence="5">
    <location>
        <begin position="155"/>
        <end position="199"/>
    </location>
</feature>
<feature type="transmembrane region" description="Helical" evidence="6">
    <location>
        <begin position="35"/>
        <end position="51"/>
    </location>
</feature>
<keyword evidence="3 6" id="KW-1133">Transmembrane helix</keyword>
<sequence length="199" mass="21873">MAVNPPAFILKAIWLTHFALSSWALMSGFLTVSTYWYTHIGVLAFGAWSILSNESTDAVIMFLATLAFSVVNDIILIALYEPRGHDNFEASYMNISTSQRNEYRFALGMCITNLLLKPVSLFFLYRIYQSRSSGTDFNAGISGIPGLGSAFGGRRPGYDNVESSPGHTNPYVRQSEPPGYQAPAYQEPPPLNPAVSTKS</sequence>
<evidence type="ECO:0000256" key="6">
    <source>
        <dbReference type="SAM" id="Phobius"/>
    </source>
</evidence>
<evidence type="ECO:0000256" key="1">
    <source>
        <dbReference type="ARBA" id="ARBA00004141"/>
    </source>
</evidence>
<dbReference type="SMART" id="SM00805">
    <property type="entry name" value="AGTRAP"/>
    <property type="match status" value="1"/>
</dbReference>
<dbReference type="AlphaFoldDB" id="A0A0B7ATT5"/>
<evidence type="ECO:0000256" key="3">
    <source>
        <dbReference type="ARBA" id="ARBA00022989"/>
    </source>
</evidence>
<gene>
    <name evidence="7" type="primary">ORF136444</name>
</gene>
<evidence type="ECO:0000256" key="4">
    <source>
        <dbReference type="ARBA" id="ARBA00023136"/>
    </source>
</evidence>
<evidence type="ECO:0000256" key="5">
    <source>
        <dbReference type="SAM" id="MobiDB-lite"/>
    </source>
</evidence>
<keyword evidence="2 6" id="KW-0812">Transmembrane</keyword>
<dbReference type="GO" id="GO:0038166">
    <property type="term" value="P:angiotensin-activated signaling pathway"/>
    <property type="evidence" value="ECO:0007669"/>
    <property type="project" value="InterPro"/>
</dbReference>
<dbReference type="GO" id="GO:0005886">
    <property type="term" value="C:plasma membrane"/>
    <property type="evidence" value="ECO:0007669"/>
    <property type="project" value="TreeGrafter"/>
</dbReference>
<dbReference type="PANTHER" id="PTHR16521">
    <property type="entry name" value="TYPE-1 ANGIOTENSIN II RECEPTOR-ASSOCIATED PROTEIN"/>
    <property type="match status" value="1"/>
</dbReference>
<accession>A0A0B7ATT5</accession>
<evidence type="ECO:0008006" key="8">
    <source>
        <dbReference type="Google" id="ProtNLM"/>
    </source>
</evidence>
<dbReference type="PANTHER" id="PTHR16521:SF3">
    <property type="entry name" value="TYPE-1 ANGIOTENSIN II RECEPTOR-ASSOCIATED PROTEIN"/>
    <property type="match status" value="1"/>
</dbReference>
<reference evidence="7" key="1">
    <citation type="submission" date="2014-12" db="EMBL/GenBank/DDBJ databases">
        <title>Insight into the proteome of Arion vulgaris.</title>
        <authorList>
            <person name="Aradska J."/>
            <person name="Bulat T."/>
            <person name="Smidak R."/>
            <person name="Sarate P."/>
            <person name="Gangsoo J."/>
            <person name="Sialana F."/>
            <person name="Bilban M."/>
            <person name="Lubec G."/>
        </authorList>
    </citation>
    <scope>NUCLEOTIDE SEQUENCE</scope>
    <source>
        <tissue evidence="7">Skin</tissue>
    </source>
</reference>
<dbReference type="InterPro" id="IPR009436">
    <property type="entry name" value="AGTRAP"/>
</dbReference>
<name>A0A0B7ATT5_9EUPU</name>